<name>A0AAX4Q517_9CAUD</name>
<dbReference type="Proteomes" id="UP001437386">
    <property type="component" value="Segment"/>
</dbReference>
<reference evidence="5 6" key="1">
    <citation type="submission" date="2024-04" db="EMBL/GenBank/DDBJ databases">
        <authorList>
            <person name="Wojcicki M."/>
            <person name="Srednicka P."/>
            <person name="Shymialevich D."/>
            <person name="Sokolowska B."/>
        </authorList>
    </citation>
    <scope>NUCLEOTIDE SEQUENCE [LARGE SCALE GENOMIC DNA]</scope>
</reference>
<dbReference type="Pfam" id="PF24165">
    <property type="entry name" value="TMP_C"/>
    <property type="match status" value="1"/>
</dbReference>
<dbReference type="Pfam" id="PF24164">
    <property type="entry name" value="TMP_N"/>
    <property type="match status" value="1"/>
</dbReference>
<keyword evidence="1" id="KW-0175">Coiled coil</keyword>
<keyword evidence="6" id="KW-1185">Reference proteome</keyword>
<feature type="coiled-coil region" evidence="1">
    <location>
        <begin position="835"/>
        <end position="888"/>
    </location>
</feature>
<gene>
    <name evidence="5" type="ORF">U7154_000098</name>
</gene>
<feature type="coiled-coil region" evidence="1">
    <location>
        <begin position="494"/>
        <end position="528"/>
    </location>
</feature>
<feature type="domain" description="Tape measure protein PB2 C-terminal" evidence="4">
    <location>
        <begin position="1181"/>
        <end position="1216"/>
    </location>
</feature>
<dbReference type="InterPro" id="IPR056207">
    <property type="entry name" value="TMP_PB2_N"/>
</dbReference>
<organism evidence="5 6">
    <name type="scientific">Enterobacter phage KKP_3711</name>
    <dbReference type="NCBI Taxonomy" id="3109398"/>
    <lineage>
        <taxon>Viruses</taxon>
        <taxon>Duplodnaviria</taxon>
        <taxon>Heunggongvirae</taxon>
        <taxon>Uroviricota</taxon>
        <taxon>Caudoviricetes</taxon>
        <taxon>Demerecviridae</taxon>
        <taxon>Markadamsvirinae</taxon>
    </lineage>
</organism>
<evidence type="ECO:0000259" key="4">
    <source>
        <dbReference type="Pfam" id="PF24165"/>
    </source>
</evidence>
<sequence>MDKLIRELLINVKQQGATKTTKAIQGIVDALEDAAVGAELANEQLAKISPTLAGIEKNARKTAASMADLGATKNLDRISKSLSTIEDYLDELLTTSTVASEKMAAGFGTVANAVNKMGNNIAGTVERTEDQLIGLNTTVGRTGKSFTDTATSATKVTRAVGDTSGAARGATRDFASLAKIGGGLPIMYAAIASNVFVLQSAFEQFKIGDQLNRLERFGSLVGSMTGTPVQSLAVALQGAVNGAISFQEAMQQASVASTYGFNTKQIEQFGLVARRASAVLGVDMVDALNRVIKGVSKQEIELLDELGVTIRLNDAYAKYVQVLNSANTGITYNINTLNTYQKQQAYANAVIDDSTKKLGQLDSALRATAWEQFAANANAALRSVQQAAASFLDPVIERINIIMNRAPVLNRIAESQAAIQSIQTMDSKNVGAVLNAYNNAFQRSAESAKETMATMQQVRDNEKQIDEIYSKRRKMEGQTAKELGLSWSAYKEQITSLVRQEDQLSAENERLNKNLEESSKNALAFTREQDVATKKLQQNKTLWDSITDASGNVNPDKLTAALDAANATTTSIKNDIPAINGMLGDQSSTLKNSQKIAADLAGVMNTVKNNAAATGRSEDEVLATYGLQYKTMKELEAAQKGFNQVFEATKSNSKDALEVQQKIADVYAQTRDKEKAQAAGRELEVQQLDKQLSKLKQAQAAGVASKEIQDEINKLETQKLNIQNQSMEAAKKTKDISDKIVGIEEQIKLLKDTTLNSDQYAMANLQLQLQIEKQRQAILAGNAQKQRDYMQSKLNEAQIERQINELTFSQAEAASKRQREQEIAMRNATGEYTSQENLLNQINNLERERVELIKNAKDANVALDTNRITDLQNQVLVLKQQLKTEQADKNRNFQNQTTGLLGGTYSSSMGQSAGMKEMTEFMNNQQGYAQAISNLQAINSEATAAGQSLGNMVNAMMQFSNGSLDATSMVAAGMQTISSAIQYSTSQQISSIDAAIAAEQARDGQSEESKAKIKKLEAEKIKVQQESAKKQILIQTAVAVMQAATSVPYPWSIPLMIAAAAAGALSYAQASSATPQLDGMSGGSGTTASLTLGKRDNSVDVSRNSSGGELSYIRGESGVGNANNFVPRAEGGNMIPGVGYITGENGIEVITPSVPSKAVPADQVGSAGKGGSAVILQVQAMDARSFVDFANENSAALRGAVEIALNENGMSLDNLSRR</sequence>
<proteinExistence type="predicted"/>
<evidence type="ECO:0000256" key="1">
    <source>
        <dbReference type="SAM" id="Coils"/>
    </source>
</evidence>
<dbReference type="InterPro" id="IPR056208">
    <property type="entry name" value="TMP_PB2_C"/>
</dbReference>
<dbReference type="EMBL" id="PP579741">
    <property type="protein sequence ID" value="XAG95865.1"/>
    <property type="molecule type" value="Genomic_DNA"/>
</dbReference>
<feature type="coiled-coil region" evidence="1">
    <location>
        <begin position="678"/>
        <end position="732"/>
    </location>
</feature>
<evidence type="ECO:0000259" key="3">
    <source>
        <dbReference type="Pfam" id="PF24164"/>
    </source>
</evidence>
<evidence type="ECO:0000313" key="5">
    <source>
        <dbReference type="EMBL" id="XAG95865.1"/>
    </source>
</evidence>
<feature type="coiled-coil region" evidence="1">
    <location>
        <begin position="1006"/>
        <end position="1033"/>
    </location>
</feature>
<evidence type="ECO:0000313" key="6">
    <source>
        <dbReference type="Proteomes" id="UP001437386"/>
    </source>
</evidence>
<feature type="region of interest" description="Disordered" evidence="2">
    <location>
        <begin position="1074"/>
        <end position="1106"/>
    </location>
</feature>
<protein>
    <submittedName>
        <fullName evidence="5">Tape measure protein</fullName>
    </submittedName>
</protein>
<accession>A0AAX4Q517</accession>
<feature type="domain" description="Tape measure protein PB2 N-terminal" evidence="3">
    <location>
        <begin position="2"/>
        <end position="80"/>
    </location>
</feature>
<evidence type="ECO:0000256" key="2">
    <source>
        <dbReference type="SAM" id="MobiDB-lite"/>
    </source>
</evidence>